<feature type="signal peptide" evidence="1">
    <location>
        <begin position="1"/>
        <end position="22"/>
    </location>
</feature>
<dbReference type="PIRSF" id="PIRSF004649">
    <property type="entry name" value="MlaC"/>
    <property type="match status" value="1"/>
</dbReference>
<dbReference type="Proteomes" id="UP000838748">
    <property type="component" value="Unassembled WGS sequence"/>
</dbReference>
<evidence type="ECO:0000313" key="2">
    <source>
        <dbReference type="EMBL" id="CAH0538495.1"/>
    </source>
</evidence>
<dbReference type="Pfam" id="PF05494">
    <property type="entry name" value="MlaC"/>
    <property type="match status" value="1"/>
</dbReference>
<keyword evidence="3" id="KW-1185">Reference proteome</keyword>
<dbReference type="Gene3D" id="3.10.450.710">
    <property type="entry name" value="Tgt2/MlaC"/>
    <property type="match status" value="1"/>
</dbReference>
<sequence length="222" mass="25243">MNSLKKIFVAALVMMVSVSSFADTTTSTQKIDQTQPYVMMKEVANQTFSRLKKEQKAIHENPQLLKVIVEQELMPYVNSTYAALKLLGPNLRGAKRSDVEAFIKAFHNYLVSSYAQVLTQYTNQTVEFGPKPRMDENRRIVSVKVNIIDTPRPNIQLEFKLIKDRKTGQWSAFDMIAEGVSLLSSKQSEWSGEIRQQGILEVAQRLQKLADKPIQFQSASKK</sequence>
<dbReference type="PANTHER" id="PTHR36573:SF1">
    <property type="entry name" value="INTERMEMBRANE PHOSPHOLIPID TRANSPORT SYSTEM BINDING PROTEIN MLAC"/>
    <property type="match status" value="1"/>
</dbReference>
<protein>
    <submittedName>
        <fullName evidence="2">Intermembrane phospholipid transport system binding protein MlaC</fullName>
    </submittedName>
</protein>
<feature type="chain" id="PRO_5046926958" evidence="1">
    <location>
        <begin position="23"/>
        <end position="222"/>
    </location>
</feature>
<accession>A0ABM9A373</accession>
<evidence type="ECO:0000256" key="1">
    <source>
        <dbReference type="SAM" id="SignalP"/>
    </source>
</evidence>
<dbReference type="EMBL" id="CAKLDM010000002">
    <property type="protein sequence ID" value="CAH0538495.1"/>
    <property type="molecule type" value="Genomic_DNA"/>
</dbReference>
<evidence type="ECO:0000313" key="3">
    <source>
        <dbReference type="Proteomes" id="UP000838748"/>
    </source>
</evidence>
<dbReference type="PANTHER" id="PTHR36573">
    <property type="entry name" value="INTERMEMBRANE PHOSPHOLIPID TRANSPORT SYSTEM BINDING PROTEIN MLAC"/>
    <property type="match status" value="1"/>
</dbReference>
<comment type="caution">
    <text evidence="2">The sequence shown here is derived from an EMBL/GenBank/DDBJ whole genome shotgun (WGS) entry which is preliminary data.</text>
</comment>
<dbReference type="InterPro" id="IPR008869">
    <property type="entry name" value="MlaC/ttg2D"/>
</dbReference>
<name>A0ABM9A373_9VIBR</name>
<reference evidence="2" key="1">
    <citation type="submission" date="2021-11" db="EMBL/GenBank/DDBJ databases">
        <authorList>
            <person name="Rodrigo-Torres L."/>
            <person name="Arahal R. D."/>
            <person name="Lucena T."/>
        </authorList>
    </citation>
    <scope>NUCLEOTIDE SEQUENCE</scope>
    <source>
        <strain evidence="2">CECT 7928</strain>
    </source>
</reference>
<gene>
    <name evidence="2" type="primary">mlaC</name>
    <name evidence="2" type="ORF">VMF7928_01407</name>
</gene>
<keyword evidence="1" id="KW-0732">Signal</keyword>
<dbReference type="InterPro" id="IPR042245">
    <property type="entry name" value="Tgt2/MlaC_sf"/>
</dbReference>
<proteinExistence type="predicted"/>
<organism evidence="2 3">
    <name type="scientific">Vibrio marisflavi CECT 7928</name>
    <dbReference type="NCBI Taxonomy" id="634439"/>
    <lineage>
        <taxon>Bacteria</taxon>
        <taxon>Pseudomonadati</taxon>
        <taxon>Pseudomonadota</taxon>
        <taxon>Gammaproteobacteria</taxon>
        <taxon>Vibrionales</taxon>
        <taxon>Vibrionaceae</taxon>
        <taxon>Vibrio</taxon>
    </lineage>
</organism>